<evidence type="ECO:0000256" key="2">
    <source>
        <dbReference type="ARBA" id="ARBA00022737"/>
    </source>
</evidence>
<evidence type="ECO:0000313" key="3">
    <source>
        <dbReference type="EMBL" id="KAF4944461.1"/>
    </source>
</evidence>
<dbReference type="EMBL" id="JABEXW010001341">
    <property type="protein sequence ID" value="KAF4944461.1"/>
    <property type="molecule type" value="Genomic_DNA"/>
</dbReference>
<organism evidence="3 4">
    <name type="scientific">Fusarium sarcochroum</name>
    <dbReference type="NCBI Taxonomy" id="1208366"/>
    <lineage>
        <taxon>Eukaryota</taxon>
        <taxon>Fungi</taxon>
        <taxon>Dikarya</taxon>
        <taxon>Ascomycota</taxon>
        <taxon>Pezizomycotina</taxon>
        <taxon>Sordariomycetes</taxon>
        <taxon>Hypocreomycetidae</taxon>
        <taxon>Hypocreales</taxon>
        <taxon>Nectriaceae</taxon>
        <taxon>Fusarium</taxon>
        <taxon>Fusarium lateritium species complex</taxon>
    </lineage>
</organism>
<keyword evidence="2" id="KW-0677">Repeat</keyword>
<dbReference type="InterPro" id="IPR052254">
    <property type="entry name" value="CUL4-DDB1_E3_ligase_receptor"/>
</dbReference>
<reference evidence="3" key="2">
    <citation type="submission" date="2020-05" db="EMBL/GenBank/DDBJ databases">
        <authorList>
            <person name="Kim H.-S."/>
            <person name="Proctor R.H."/>
            <person name="Brown D.W."/>
        </authorList>
    </citation>
    <scope>NUCLEOTIDE SEQUENCE</scope>
    <source>
        <strain evidence="3">NRRL 20472</strain>
    </source>
</reference>
<dbReference type="Gene3D" id="2.130.10.10">
    <property type="entry name" value="YVTN repeat-like/Quinoprotein amine dehydrogenase"/>
    <property type="match status" value="1"/>
</dbReference>
<protein>
    <recommendedName>
        <fullName evidence="5">Myocyte-specific enhancer factor 2d</fullName>
    </recommendedName>
</protein>
<comment type="caution">
    <text evidence="3">The sequence shown here is derived from an EMBL/GenBank/DDBJ whole genome shotgun (WGS) entry which is preliminary data.</text>
</comment>
<name>A0A8H4WNQ8_9HYPO</name>
<proteinExistence type="predicted"/>
<dbReference type="PANTHER" id="PTHR44472:SF1">
    <property type="entry name" value="DDB1 AND CUL4 ASSOCIATED FACTOR 4"/>
    <property type="match status" value="1"/>
</dbReference>
<reference evidence="3" key="1">
    <citation type="journal article" date="2020" name="BMC Genomics">
        <title>Correction to: Identification and distribution of gene clusters required for synthesis of sphingolipid metabolism inhibitors in diverse species of the filamentous fungus Fusarium.</title>
        <authorList>
            <person name="Kim H.S."/>
            <person name="Lohmar J.M."/>
            <person name="Busman M."/>
            <person name="Brown D.W."/>
            <person name="Naumann T.A."/>
            <person name="Divon H.H."/>
            <person name="Lysoe E."/>
            <person name="Uhlig S."/>
            <person name="Proctor R.H."/>
        </authorList>
    </citation>
    <scope>NUCLEOTIDE SEQUENCE</scope>
    <source>
        <strain evidence="3">NRRL 20472</strain>
    </source>
</reference>
<dbReference type="OrthoDB" id="128867at2759"/>
<keyword evidence="4" id="KW-1185">Reference proteome</keyword>
<dbReference type="InterPro" id="IPR036322">
    <property type="entry name" value="WD40_repeat_dom_sf"/>
</dbReference>
<dbReference type="Proteomes" id="UP000622797">
    <property type="component" value="Unassembled WGS sequence"/>
</dbReference>
<keyword evidence="1" id="KW-0853">WD repeat</keyword>
<dbReference type="AlphaFoldDB" id="A0A8H4WNQ8"/>
<dbReference type="PANTHER" id="PTHR44472">
    <property type="entry name" value="DDB1- AND CUL4-ASSOCIATED FACTOR 4-RELATED"/>
    <property type="match status" value="1"/>
</dbReference>
<evidence type="ECO:0008006" key="5">
    <source>
        <dbReference type="Google" id="ProtNLM"/>
    </source>
</evidence>
<evidence type="ECO:0000313" key="4">
    <source>
        <dbReference type="Proteomes" id="UP000622797"/>
    </source>
</evidence>
<dbReference type="SUPFAM" id="SSF50978">
    <property type="entry name" value="WD40 repeat-like"/>
    <property type="match status" value="1"/>
</dbReference>
<dbReference type="InterPro" id="IPR015943">
    <property type="entry name" value="WD40/YVTN_repeat-like_dom_sf"/>
</dbReference>
<dbReference type="GO" id="GO:0080008">
    <property type="term" value="C:Cul4-RING E3 ubiquitin ligase complex"/>
    <property type="evidence" value="ECO:0007669"/>
    <property type="project" value="TreeGrafter"/>
</dbReference>
<gene>
    <name evidence="3" type="ORF">FSARC_14672</name>
</gene>
<sequence>MNREIPGYYYDPEKNKYFKIEKTQTAPSSAAWSSDAVKRRKVEGKAQKAARRRAHLVRNHIKRHFVAKHDVASSLLAREIGLPYAAERGRGRIEDGDLGAAAWAAGLVAKGDVPFAPSFARKRHANMPCFYVSGEDEKTGLGVAYATLDEETLVGSHIPTDKNDKIHFSREAPSSSGRALSFRTEMVRCPQMSSIKYHRPSHKILLTSREPDHSCGLYLFSPLLSDPEDQTLPHWLLGETNHYQRLSVRHGLHDEWIVHSSTPAPPSSDLICVVGSNSGLLQVRSNETLSAIAPGVAPKGMQLPQEIFAQDFQKGNHNVLLAGGRQPRLWITDLRAPEAHWSFTKHTSSISHIKSVNPYQVLVSGLQNSMALYDVRFLSRNPYGTKSLLHFQDHRNEAHFQIGWDVSPQLNVVAAAQDDGTVKLFSLRSGLRLRCSAIGSIHVDAPIKALMFQKMPRERMPSLFVGEGPLLRKFSFGPVDWEDEV</sequence>
<evidence type="ECO:0000256" key="1">
    <source>
        <dbReference type="ARBA" id="ARBA00022574"/>
    </source>
</evidence>
<accession>A0A8H4WNQ8</accession>